<protein>
    <submittedName>
        <fullName evidence="2">Uncharacterized protein</fullName>
    </submittedName>
</protein>
<comment type="caution">
    <text evidence="2">The sequence shown here is derived from an EMBL/GenBank/DDBJ whole genome shotgun (WGS) entry which is preliminary data.</text>
</comment>
<feature type="non-terminal residue" evidence="2">
    <location>
        <position position="1"/>
    </location>
</feature>
<evidence type="ECO:0000313" key="2">
    <source>
        <dbReference type="EMBL" id="MED6128832.1"/>
    </source>
</evidence>
<feature type="region of interest" description="Disordered" evidence="1">
    <location>
        <begin position="16"/>
        <end position="50"/>
    </location>
</feature>
<reference evidence="2 3" key="1">
    <citation type="journal article" date="2023" name="Plants (Basel)">
        <title>Bridging the Gap: Combining Genomics and Transcriptomics Approaches to Understand Stylosanthes scabra, an Orphan Legume from the Brazilian Caatinga.</title>
        <authorList>
            <person name="Ferreira-Neto J.R.C."/>
            <person name="da Silva M.D."/>
            <person name="Binneck E."/>
            <person name="de Melo N.F."/>
            <person name="da Silva R.H."/>
            <person name="de Melo A.L.T.M."/>
            <person name="Pandolfi V."/>
            <person name="Bustamante F.O."/>
            <person name="Brasileiro-Vidal A.C."/>
            <person name="Benko-Iseppon A.M."/>
        </authorList>
    </citation>
    <scope>NUCLEOTIDE SEQUENCE [LARGE SCALE GENOMIC DNA]</scope>
    <source>
        <tissue evidence="2">Leaves</tissue>
    </source>
</reference>
<feature type="region of interest" description="Disordered" evidence="1">
    <location>
        <begin position="63"/>
        <end position="85"/>
    </location>
</feature>
<accession>A0ABU6RXV9</accession>
<proteinExistence type="predicted"/>
<name>A0ABU6RXV9_9FABA</name>
<evidence type="ECO:0000256" key="1">
    <source>
        <dbReference type="SAM" id="MobiDB-lite"/>
    </source>
</evidence>
<evidence type="ECO:0000313" key="3">
    <source>
        <dbReference type="Proteomes" id="UP001341840"/>
    </source>
</evidence>
<organism evidence="2 3">
    <name type="scientific">Stylosanthes scabra</name>
    <dbReference type="NCBI Taxonomy" id="79078"/>
    <lineage>
        <taxon>Eukaryota</taxon>
        <taxon>Viridiplantae</taxon>
        <taxon>Streptophyta</taxon>
        <taxon>Embryophyta</taxon>
        <taxon>Tracheophyta</taxon>
        <taxon>Spermatophyta</taxon>
        <taxon>Magnoliopsida</taxon>
        <taxon>eudicotyledons</taxon>
        <taxon>Gunneridae</taxon>
        <taxon>Pentapetalae</taxon>
        <taxon>rosids</taxon>
        <taxon>fabids</taxon>
        <taxon>Fabales</taxon>
        <taxon>Fabaceae</taxon>
        <taxon>Papilionoideae</taxon>
        <taxon>50 kb inversion clade</taxon>
        <taxon>dalbergioids sensu lato</taxon>
        <taxon>Dalbergieae</taxon>
        <taxon>Pterocarpus clade</taxon>
        <taxon>Stylosanthes</taxon>
    </lineage>
</organism>
<keyword evidence="3" id="KW-1185">Reference proteome</keyword>
<sequence>GHGIVEFSLVLAGSFGTPPWQDSGGAGVLEDGATTPTQGNAPKRQSVRTKVARGGWWRRWRLLGGETGGKTENDAGGSEIGGGTERKMMMVQPKLIYVK</sequence>
<dbReference type="EMBL" id="JASCZI010033229">
    <property type="protein sequence ID" value="MED6128832.1"/>
    <property type="molecule type" value="Genomic_DNA"/>
</dbReference>
<gene>
    <name evidence="2" type="ORF">PIB30_101740</name>
</gene>
<dbReference type="Proteomes" id="UP001341840">
    <property type="component" value="Unassembled WGS sequence"/>
</dbReference>